<evidence type="ECO:0000256" key="1">
    <source>
        <dbReference type="ARBA" id="ARBA00004429"/>
    </source>
</evidence>
<dbReference type="EMBL" id="JAPUBN010000019">
    <property type="protein sequence ID" value="MCZ2722906.1"/>
    <property type="molecule type" value="Genomic_DNA"/>
</dbReference>
<keyword evidence="6 9" id="KW-1133">Transmembrane helix</keyword>
<proteinExistence type="inferred from homology"/>
<comment type="function">
    <text evidence="9">Part of the tripartite ATP-independent periplasmic (TRAP) transport system.</text>
</comment>
<feature type="transmembrane region" description="Helical" evidence="9">
    <location>
        <begin position="126"/>
        <end position="146"/>
    </location>
</feature>
<comment type="caution">
    <text evidence="11">The sequence shown here is derived from an EMBL/GenBank/DDBJ whole genome shotgun (WGS) entry which is preliminary data.</text>
</comment>
<sequence length="162" mass="18289">MNLLRKLDENFEPALIIASVSLIVVLIFTNVILRLFDTTLPWAGELSRYLFVWMVYLGISYGIKKKRHLKVSVLFDILPRKASLVAQIFSDLLFLAYSFVVLYYGYVITAKAISRNQIAPAMEVSVGLLYAALVIGSLLSIIRLLMSINEHCGNWNTSEEAQ</sequence>
<feature type="transmembrane region" description="Helical" evidence="9">
    <location>
        <begin position="84"/>
        <end position="106"/>
    </location>
</feature>
<comment type="subcellular location">
    <subcellularLocation>
        <location evidence="1 9">Cell inner membrane</location>
        <topology evidence="1 9">Multi-pass membrane protein</topology>
    </subcellularLocation>
</comment>
<evidence type="ECO:0000256" key="2">
    <source>
        <dbReference type="ARBA" id="ARBA00022448"/>
    </source>
</evidence>
<evidence type="ECO:0000256" key="6">
    <source>
        <dbReference type="ARBA" id="ARBA00022989"/>
    </source>
</evidence>
<keyword evidence="2 9" id="KW-0813">Transport</keyword>
<keyword evidence="5 9" id="KW-0812">Transmembrane</keyword>
<dbReference type="PANTHER" id="PTHR35011">
    <property type="entry name" value="2,3-DIKETO-L-GULONATE TRAP TRANSPORTER SMALL PERMEASE PROTEIN YIAM"/>
    <property type="match status" value="1"/>
</dbReference>
<keyword evidence="3" id="KW-1003">Cell membrane</keyword>
<dbReference type="PANTHER" id="PTHR35011:SF2">
    <property type="entry name" value="2,3-DIKETO-L-GULONATE TRAP TRANSPORTER SMALL PERMEASE PROTEIN YIAM"/>
    <property type="match status" value="1"/>
</dbReference>
<feature type="transmembrane region" description="Helical" evidence="9">
    <location>
        <begin position="46"/>
        <end position="63"/>
    </location>
</feature>
<evidence type="ECO:0000256" key="9">
    <source>
        <dbReference type="RuleBase" id="RU369079"/>
    </source>
</evidence>
<comment type="subunit">
    <text evidence="9">The complex comprises the extracytoplasmic solute receptor protein and the two transmembrane proteins.</text>
</comment>
<feature type="domain" description="Tripartite ATP-independent periplasmic transporters DctQ component" evidence="10">
    <location>
        <begin position="23"/>
        <end position="148"/>
    </location>
</feature>
<keyword evidence="7 9" id="KW-0472">Membrane</keyword>
<dbReference type="RefSeq" id="WP_269126920.1">
    <property type="nucleotide sequence ID" value="NZ_JAPUBN010000019.1"/>
</dbReference>
<evidence type="ECO:0000256" key="4">
    <source>
        <dbReference type="ARBA" id="ARBA00022519"/>
    </source>
</evidence>
<keyword evidence="4 9" id="KW-0997">Cell inner membrane</keyword>
<evidence type="ECO:0000256" key="8">
    <source>
        <dbReference type="ARBA" id="ARBA00038436"/>
    </source>
</evidence>
<accession>A0ABT4JXG5</accession>
<evidence type="ECO:0000256" key="7">
    <source>
        <dbReference type="ARBA" id="ARBA00023136"/>
    </source>
</evidence>
<organism evidence="11 12">
    <name type="scientific">Marinomonas phaeophyticola</name>
    <dbReference type="NCBI Taxonomy" id="3004091"/>
    <lineage>
        <taxon>Bacteria</taxon>
        <taxon>Pseudomonadati</taxon>
        <taxon>Pseudomonadota</taxon>
        <taxon>Gammaproteobacteria</taxon>
        <taxon>Oceanospirillales</taxon>
        <taxon>Oceanospirillaceae</taxon>
        <taxon>Marinomonas</taxon>
    </lineage>
</organism>
<feature type="transmembrane region" description="Helical" evidence="9">
    <location>
        <begin position="12"/>
        <end position="34"/>
    </location>
</feature>
<dbReference type="Pfam" id="PF04290">
    <property type="entry name" value="DctQ"/>
    <property type="match status" value="1"/>
</dbReference>
<name>A0ABT4JXG5_9GAMM</name>
<dbReference type="InterPro" id="IPR007387">
    <property type="entry name" value="TRAP_DctQ"/>
</dbReference>
<reference evidence="11" key="1">
    <citation type="submission" date="2022-12" db="EMBL/GenBank/DDBJ databases">
        <title>Marinomonas 15G1-11 sp. nov, isolated from marine algae.</title>
        <authorList>
            <person name="Butt M."/>
            <person name="Choi D.G."/>
            <person name="Kim J.M."/>
            <person name="Lee J.K."/>
            <person name="Baek J.H."/>
            <person name="Jeon C.O."/>
        </authorList>
    </citation>
    <scope>NUCLEOTIDE SEQUENCE</scope>
    <source>
        <strain evidence="11">15G1-11</strain>
    </source>
</reference>
<evidence type="ECO:0000256" key="5">
    <source>
        <dbReference type="ARBA" id="ARBA00022692"/>
    </source>
</evidence>
<evidence type="ECO:0000313" key="11">
    <source>
        <dbReference type="EMBL" id="MCZ2722906.1"/>
    </source>
</evidence>
<dbReference type="InterPro" id="IPR055348">
    <property type="entry name" value="DctQ"/>
</dbReference>
<evidence type="ECO:0000256" key="3">
    <source>
        <dbReference type="ARBA" id="ARBA00022475"/>
    </source>
</evidence>
<gene>
    <name evidence="11" type="ORF">O1D97_15130</name>
</gene>
<dbReference type="Proteomes" id="UP001149719">
    <property type="component" value="Unassembled WGS sequence"/>
</dbReference>
<protein>
    <recommendedName>
        <fullName evidence="9">TRAP transporter small permease protein</fullName>
    </recommendedName>
</protein>
<evidence type="ECO:0000259" key="10">
    <source>
        <dbReference type="Pfam" id="PF04290"/>
    </source>
</evidence>
<evidence type="ECO:0000313" key="12">
    <source>
        <dbReference type="Proteomes" id="UP001149719"/>
    </source>
</evidence>
<keyword evidence="12" id="KW-1185">Reference proteome</keyword>
<comment type="similarity">
    <text evidence="8 9">Belongs to the TRAP transporter small permease family.</text>
</comment>